<dbReference type="OrthoDB" id="10011061at2759"/>
<name>A0A813WHD3_ADIRI</name>
<gene>
    <name evidence="1" type="ORF">EDS130_LOCUS7556</name>
</gene>
<dbReference type="Proteomes" id="UP000663852">
    <property type="component" value="Unassembled WGS sequence"/>
</dbReference>
<evidence type="ECO:0000313" key="2">
    <source>
        <dbReference type="Proteomes" id="UP000663852"/>
    </source>
</evidence>
<reference evidence="1" key="1">
    <citation type="submission" date="2021-02" db="EMBL/GenBank/DDBJ databases">
        <authorList>
            <person name="Nowell W R."/>
        </authorList>
    </citation>
    <scope>NUCLEOTIDE SEQUENCE</scope>
</reference>
<accession>A0A813WHD3</accession>
<organism evidence="1 2">
    <name type="scientific">Adineta ricciae</name>
    <name type="common">Rotifer</name>
    <dbReference type="NCBI Taxonomy" id="249248"/>
    <lineage>
        <taxon>Eukaryota</taxon>
        <taxon>Metazoa</taxon>
        <taxon>Spiralia</taxon>
        <taxon>Gnathifera</taxon>
        <taxon>Rotifera</taxon>
        <taxon>Eurotatoria</taxon>
        <taxon>Bdelloidea</taxon>
        <taxon>Adinetida</taxon>
        <taxon>Adinetidae</taxon>
        <taxon>Adineta</taxon>
    </lineage>
</organism>
<protein>
    <submittedName>
        <fullName evidence="1">Uncharacterized protein</fullName>
    </submittedName>
</protein>
<dbReference type="EMBL" id="CAJNOJ010000023">
    <property type="protein sequence ID" value="CAF0855947.1"/>
    <property type="molecule type" value="Genomic_DNA"/>
</dbReference>
<sequence length="367" mass="42583">MEPSSVEELFRSCPLDDTIRNLIGTSDAFRSTPNPLDILNNDINKKNKQLGISIEDDDRSEWDQYFPEGVQSKNNTDEYITQQVIDDRATLWHERPTVDQEPLPSRPVLLSKSVTTEALHKPKDFTPKLRIVHPLEEDYKARYKSDYNPQNGKNRFPRYVTDALGNHYVLLEITPGTEGFIRADWVTIGHSNNTRCLMSYLFQTEDKHNGRQYCNPVYIPIETDQSGHMMLQLVLIKSKQDELKGLNQLQLFPPREGSESFIEFTPMSPKNLIRCLQLDKSQLAFTLCLPDPSGKPCTPNWETTVYSTIMTEQSCDSSKKTTSWKGSEETKKIIHRKKKQTIKKNNRHRFTGFYILFHKHIYLCFFV</sequence>
<proteinExistence type="predicted"/>
<evidence type="ECO:0000313" key="1">
    <source>
        <dbReference type="EMBL" id="CAF0855947.1"/>
    </source>
</evidence>
<comment type="caution">
    <text evidence="1">The sequence shown here is derived from an EMBL/GenBank/DDBJ whole genome shotgun (WGS) entry which is preliminary data.</text>
</comment>
<dbReference type="AlphaFoldDB" id="A0A813WHD3"/>